<dbReference type="InterPro" id="IPR054384">
    <property type="entry name" value="SecDF_P1_head"/>
</dbReference>
<dbReference type="Proteomes" id="UP001304683">
    <property type="component" value="Chromosome"/>
</dbReference>
<keyword evidence="14" id="KW-1185">Reference proteome</keyword>
<feature type="transmembrane region" description="Helical" evidence="9">
    <location>
        <begin position="337"/>
        <end position="362"/>
    </location>
</feature>
<feature type="domain" description="Protein translocase subunit SecDF P1" evidence="11">
    <location>
        <begin position="66"/>
        <end position="124"/>
    </location>
</feature>
<evidence type="ECO:0000256" key="2">
    <source>
        <dbReference type="ARBA" id="ARBA00022448"/>
    </source>
</evidence>
<feature type="domain" description="Protein export membrane protein SecD/SecF C-terminal" evidence="10">
    <location>
        <begin position="224"/>
        <end position="388"/>
    </location>
</feature>
<gene>
    <name evidence="9 13" type="primary">secD</name>
    <name evidence="13" type="ORF">Q5761_06385</name>
</gene>
<evidence type="ECO:0000259" key="10">
    <source>
        <dbReference type="Pfam" id="PF02355"/>
    </source>
</evidence>
<dbReference type="RefSeq" id="WP_318749935.1">
    <property type="nucleotide sequence ID" value="NZ_CP132508.1"/>
</dbReference>
<dbReference type="Pfam" id="PF21760">
    <property type="entry name" value="SecD_1st"/>
    <property type="match status" value="1"/>
</dbReference>
<dbReference type="EMBL" id="CP132508">
    <property type="protein sequence ID" value="WPD18021.1"/>
    <property type="molecule type" value="Genomic_DNA"/>
</dbReference>
<dbReference type="Pfam" id="PF02355">
    <property type="entry name" value="SecD_SecF_C"/>
    <property type="match status" value="1"/>
</dbReference>
<evidence type="ECO:0000256" key="1">
    <source>
        <dbReference type="ARBA" id="ARBA00004651"/>
    </source>
</evidence>
<evidence type="ECO:0000256" key="9">
    <source>
        <dbReference type="HAMAP-Rule" id="MF_01463"/>
    </source>
</evidence>
<dbReference type="Gene3D" id="1.20.1640.10">
    <property type="entry name" value="Multidrug efflux transporter AcrB transmembrane domain"/>
    <property type="match status" value="1"/>
</dbReference>
<dbReference type="InterPro" id="IPR048631">
    <property type="entry name" value="SecD_1st"/>
</dbReference>
<feature type="transmembrane region" description="Helical" evidence="9">
    <location>
        <begin position="295"/>
        <end position="316"/>
    </location>
</feature>
<accession>A0ABZ0QKS2</accession>
<dbReference type="InterPro" id="IPR055344">
    <property type="entry name" value="SecD_SecF_C_bact"/>
</dbReference>
<dbReference type="SUPFAM" id="SSF82866">
    <property type="entry name" value="Multidrug efflux transporter AcrB transmembrane domain"/>
    <property type="match status" value="1"/>
</dbReference>
<keyword evidence="7 9" id="KW-0811">Translocation</keyword>
<dbReference type="Gene3D" id="3.30.70.3220">
    <property type="match status" value="1"/>
</dbReference>
<reference evidence="13 14" key="1">
    <citation type="submission" date="2023-08" db="EMBL/GenBank/DDBJ databases">
        <title>Genome sequence of Thermaerobacter compostii strain Ins1, a spore-forming filamentous bacterium isolated from a deep geothermal reservoir.</title>
        <authorList>
            <person name="Bregnard D."/>
            <person name="Gonzalez D."/>
            <person name="Junier P."/>
        </authorList>
    </citation>
    <scope>NUCLEOTIDE SEQUENCE [LARGE SCALE GENOMIC DNA]</scope>
    <source>
        <strain evidence="13 14">Ins1</strain>
    </source>
</reference>
<dbReference type="InterPro" id="IPR022813">
    <property type="entry name" value="SecD/SecF_arch_bac"/>
</dbReference>
<dbReference type="NCBIfam" id="TIGR01129">
    <property type="entry name" value="secD"/>
    <property type="match status" value="1"/>
</dbReference>
<dbReference type="Pfam" id="PF22599">
    <property type="entry name" value="SecDF_P1_head"/>
    <property type="match status" value="1"/>
</dbReference>
<comment type="caution">
    <text evidence="9">Lacks conserved residue(s) required for the propagation of feature annotation.</text>
</comment>
<dbReference type="PANTHER" id="PTHR30081:SF1">
    <property type="entry name" value="PROTEIN TRANSLOCASE SUBUNIT SECD"/>
    <property type="match status" value="1"/>
</dbReference>
<dbReference type="HAMAP" id="MF_01463_B">
    <property type="entry name" value="SecD_B"/>
    <property type="match status" value="1"/>
</dbReference>
<evidence type="ECO:0000313" key="14">
    <source>
        <dbReference type="Proteomes" id="UP001304683"/>
    </source>
</evidence>
<evidence type="ECO:0000256" key="7">
    <source>
        <dbReference type="ARBA" id="ARBA00023010"/>
    </source>
</evidence>
<evidence type="ECO:0000256" key="4">
    <source>
        <dbReference type="ARBA" id="ARBA00022692"/>
    </source>
</evidence>
<keyword evidence="5 9" id="KW-0653">Protein transport</keyword>
<feature type="transmembrane region" description="Helical" evidence="9">
    <location>
        <begin position="246"/>
        <end position="264"/>
    </location>
</feature>
<dbReference type="NCBIfam" id="TIGR00916">
    <property type="entry name" value="2A0604s01"/>
    <property type="match status" value="1"/>
</dbReference>
<comment type="function">
    <text evidence="9">Part of the Sec protein translocase complex. Interacts with the SecYEG preprotein conducting channel. SecDF uses the proton motive force (PMF) to complete protein translocation after the ATP-dependent function of SecA.</text>
</comment>
<evidence type="ECO:0000259" key="11">
    <source>
        <dbReference type="Pfam" id="PF21760"/>
    </source>
</evidence>
<dbReference type="PANTHER" id="PTHR30081">
    <property type="entry name" value="PROTEIN-EXPORT MEMBRANE PROTEIN SEC"/>
    <property type="match status" value="1"/>
</dbReference>
<feature type="domain" description="SecDF P1 head subdomain" evidence="12">
    <location>
        <begin position="126"/>
        <end position="223"/>
    </location>
</feature>
<keyword evidence="3 9" id="KW-1003">Cell membrane</keyword>
<keyword evidence="4 9" id="KW-0812">Transmembrane</keyword>
<proteinExistence type="inferred from homology"/>
<evidence type="ECO:0000256" key="5">
    <source>
        <dbReference type="ARBA" id="ARBA00022927"/>
    </source>
</evidence>
<comment type="subcellular location">
    <subcellularLocation>
        <location evidence="1 9">Cell membrane</location>
        <topology evidence="1 9">Multi-pass membrane protein</topology>
    </subcellularLocation>
</comment>
<dbReference type="InterPro" id="IPR048634">
    <property type="entry name" value="SecD_SecF_C"/>
</dbReference>
<evidence type="ECO:0000256" key="6">
    <source>
        <dbReference type="ARBA" id="ARBA00022989"/>
    </source>
</evidence>
<protein>
    <recommendedName>
        <fullName evidence="9">Protein translocase subunit SecD</fullName>
    </recommendedName>
</protein>
<keyword evidence="2 9" id="KW-0813">Transport</keyword>
<evidence type="ECO:0000313" key="13">
    <source>
        <dbReference type="EMBL" id="WPD18021.1"/>
    </source>
</evidence>
<evidence type="ECO:0000256" key="3">
    <source>
        <dbReference type="ARBA" id="ARBA00022475"/>
    </source>
</evidence>
<feature type="transmembrane region" description="Helical" evidence="9">
    <location>
        <begin position="269"/>
        <end position="289"/>
    </location>
</feature>
<feature type="transmembrane region" description="Helical" evidence="9">
    <location>
        <begin position="368"/>
        <end position="392"/>
    </location>
</feature>
<comment type="subunit">
    <text evidence="9">Forms a complex with SecF. Part of the essential Sec protein translocation apparatus which comprises SecA, SecYEG and auxiliary proteins SecDF. Other proteins may also be involved.</text>
</comment>
<organism evidence="13 14">
    <name type="scientific">Thermaerobacter composti</name>
    <dbReference type="NCBI Taxonomy" id="554949"/>
    <lineage>
        <taxon>Bacteria</taxon>
        <taxon>Bacillati</taxon>
        <taxon>Bacillota</taxon>
        <taxon>Clostridia</taxon>
        <taxon>Eubacteriales</taxon>
        <taxon>Clostridiales Family XVII. Incertae Sedis</taxon>
        <taxon>Thermaerobacter</taxon>
    </lineage>
</organism>
<evidence type="ECO:0000256" key="8">
    <source>
        <dbReference type="ARBA" id="ARBA00023136"/>
    </source>
</evidence>
<keyword evidence="8 9" id="KW-0472">Membrane</keyword>
<evidence type="ECO:0000259" key="12">
    <source>
        <dbReference type="Pfam" id="PF22599"/>
    </source>
</evidence>
<name>A0ABZ0QKS2_9FIRM</name>
<comment type="similarity">
    <text evidence="9">Belongs to the SecD/SecF family. SecD subfamily.</text>
</comment>
<keyword evidence="6 9" id="KW-1133">Transmembrane helix</keyword>
<dbReference type="InterPro" id="IPR005791">
    <property type="entry name" value="SecD"/>
</dbReference>
<sequence length="415" mass="44167">MRGRRRTRAVLTLILSLALLGGIAAWTLLDFRLQDRINRGLDLAGGVRVVLQGVDKPGNPVTREKIDDAVEIIRNRVDALGVAEPVIQRQGEDRIVVELAGVDDPQEAIETIGRTARLEFRGPDGSVVVTGDQLVAGGIQVAADQAGRPVVQLQFNAEGTETFAEATRKFFGQPIFIVLDEQVISAPEVHAVITNGRAEITGIPTFEEAQRLAVALRYGALPVDLQIVENRTVSATLGADSLARSVQALVVGAAAVAGFMVVVYRIPGFWAVVALGVYLLLTAAALYGLDATLTLPGIAGFVMSVGMAVDANVLIYERIKDELRAGKTIRAALEAGFRNAFSAILDSNLTTLIAAAVLYGLGTGPVRGFAVTLAVGVVASMFTAITLTRFFLRNLLDAELFRQPSRLFGVRGGAR</sequence>